<dbReference type="AlphaFoldDB" id="A0A934U124"/>
<reference evidence="3" key="1">
    <citation type="submission" date="2021-01" db="EMBL/GenBank/DDBJ databases">
        <title>Genome public.</title>
        <authorList>
            <person name="Liu C."/>
            <person name="Sun Q."/>
        </authorList>
    </citation>
    <scope>NUCLEOTIDE SEQUENCE</scope>
    <source>
        <strain evidence="3">M6</strain>
    </source>
</reference>
<dbReference type="PANTHER" id="PTHR43015:SF1">
    <property type="entry name" value="D-RIBITOL-5-PHOSPHATE CYTIDYLYLTRANSFERASE"/>
    <property type="match status" value="1"/>
</dbReference>
<gene>
    <name evidence="3" type="ORF">JKK62_08350</name>
</gene>
<dbReference type="SUPFAM" id="SSF53448">
    <property type="entry name" value="Nucleotide-diphospho-sugar transferases"/>
    <property type="match status" value="1"/>
</dbReference>
<name>A0A934U124_9FIRM</name>
<evidence type="ECO:0000313" key="4">
    <source>
        <dbReference type="Proteomes" id="UP000633365"/>
    </source>
</evidence>
<dbReference type="RefSeq" id="WP_201427533.1">
    <property type="nucleotide sequence ID" value="NZ_JAEQMG010000072.1"/>
</dbReference>
<evidence type="ECO:0000256" key="1">
    <source>
        <dbReference type="ARBA" id="ARBA00022679"/>
    </source>
</evidence>
<sequence>MVTAMLFAGGIGARMKSSDLPKQFLEVGGKPIIVHTMEHFSRHPMVDGIVIACKEDWIEYLVELIERFSVKKIRSIVPGGETGFASIHNGVVATAAFSTQPEDIILICDGVRPMLSDRLITDCILETKKHKTAVPVTPSIDSLLYSPDGENCKKSYDRNTMYVTQAPQGYTMERILWAHDEAEKRGITNPISSSELFIELGESVHLFKGERFNIKVTTPEDLVTLRAQFYYENYKKFAKEELKYGL</sequence>
<dbReference type="PANTHER" id="PTHR43015">
    <property type="entry name" value="D-RIBITOL-5-PHOSPHATE CYTIDYLYLTRANSFERASE"/>
    <property type="match status" value="1"/>
</dbReference>
<keyword evidence="4" id="KW-1185">Reference proteome</keyword>
<organism evidence="3 4">
    <name type="scientific">Ruminococcus difficilis</name>
    <dbReference type="NCBI Taxonomy" id="2763069"/>
    <lineage>
        <taxon>Bacteria</taxon>
        <taxon>Bacillati</taxon>
        <taxon>Bacillota</taxon>
        <taxon>Clostridia</taxon>
        <taxon>Eubacteriales</taxon>
        <taxon>Oscillospiraceae</taxon>
        <taxon>Ruminococcus</taxon>
    </lineage>
</organism>
<dbReference type="NCBIfam" id="NF001183">
    <property type="entry name" value="PRK00155.1-3"/>
    <property type="match status" value="1"/>
</dbReference>
<accession>A0A934U124</accession>
<dbReference type="EMBL" id="JAEQMG010000072">
    <property type="protein sequence ID" value="MBK6088660.1"/>
    <property type="molecule type" value="Genomic_DNA"/>
</dbReference>
<dbReference type="Gene3D" id="3.90.550.10">
    <property type="entry name" value="Spore Coat Polysaccharide Biosynthesis Protein SpsA, Chain A"/>
    <property type="match status" value="1"/>
</dbReference>
<dbReference type="Pfam" id="PF01128">
    <property type="entry name" value="IspD"/>
    <property type="match status" value="1"/>
</dbReference>
<dbReference type="GO" id="GO:0070567">
    <property type="term" value="F:cytidylyltransferase activity"/>
    <property type="evidence" value="ECO:0007669"/>
    <property type="project" value="InterPro"/>
</dbReference>
<evidence type="ECO:0000313" key="3">
    <source>
        <dbReference type="EMBL" id="MBK6088660.1"/>
    </source>
</evidence>
<evidence type="ECO:0000256" key="2">
    <source>
        <dbReference type="ARBA" id="ARBA00022695"/>
    </source>
</evidence>
<proteinExistence type="predicted"/>
<comment type="caution">
    <text evidence="3">The sequence shown here is derived from an EMBL/GenBank/DDBJ whole genome shotgun (WGS) entry which is preliminary data.</text>
</comment>
<dbReference type="InterPro" id="IPR029044">
    <property type="entry name" value="Nucleotide-diphossugar_trans"/>
</dbReference>
<dbReference type="CDD" id="cd02516">
    <property type="entry name" value="CDP-ME_synthetase"/>
    <property type="match status" value="1"/>
</dbReference>
<dbReference type="GO" id="GO:0005829">
    <property type="term" value="C:cytosol"/>
    <property type="evidence" value="ECO:0007669"/>
    <property type="project" value="TreeGrafter"/>
</dbReference>
<protein>
    <submittedName>
        <fullName evidence="3">2-C-methyl-D-erythritol 4-phosphate cytidylyltransferase</fullName>
    </submittedName>
</protein>
<dbReference type="InterPro" id="IPR034683">
    <property type="entry name" value="IspD/TarI"/>
</dbReference>
<dbReference type="Proteomes" id="UP000633365">
    <property type="component" value="Unassembled WGS sequence"/>
</dbReference>
<keyword evidence="1" id="KW-0808">Transferase</keyword>
<keyword evidence="2 3" id="KW-0548">Nucleotidyltransferase</keyword>